<sequence length="266" mass="29485">MPGSWIYINTSLLDAGNLMLGIVPMNHHTASHSQLLTPALEFYGTPLWDCHWSLLDGNGTSVWADAELTDIGITEAQKVNLAWKDQIKAGVPLPESYYSSPLRRAASTLEITWKDITLDKDKTPKPIIKEKLRETIGIHTCDRRSPKAEIAKKFHEFVFEEGFVENDPYWTLEWREPNDVRDVRLGEALNDILANDDSTYISITAHSGAISSMLQVLGHRPFGLQTGGMIPVVVKVEFVPEPEPTPTSLSPSYGAPSCTVNPTGMV</sequence>
<dbReference type="CDD" id="cd07067">
    <property type="entry name" value="HP_PGM_like"/>
    <property type="match status" value="1"/>
</dbReference>
<evidence type="ECO:0000313" key="2">
    <source>
        <dbReference type="Proteomes" id="UP000244722"/>
    </source>
</evidence>
<dbReference type="AlphaFoldDB" id="A0A2T7A617"/>
<dbReference type="GO" id="GO:0016791">
    <property type="term" value="F:phosphatase activity"/>
    <property type="evidence" value="ECO:0007669"/>
    <property type="project" value="TreeGrafter"/>
</dbReference>
<dbReference type="OrthoDB" id="496981at2759"/>
<accession>A0A2T7A617</accession>
<dbReference type="SUPFAM" id="SSF53254">
    <property type="entry name" value="Phosphoglycerate mutase-like"/>
    <property type="match status" value="1"/>
</dbReference>
<name>A0A2T7A617_TUBBO</name>
<dbReference type="EMBL" id="NESQ01000016">
    <property type="protein sequence ID" value="PUU83174.1"/>
    <property type="molecule type" value="Genomic_DNA"/>
</dbReference>
<proteinExistence type="predicted"/>
<dbReference type="PANTHER" id="PTHR48100:SF1">
    <property type="entry name" value="HISTIDINE PHOSPHATASE FAMILY PROTEIN-RELATED"/>
    <property type="match status" value="1"/>
</dbReference>
<keyword evidence="2" id="KW-1185">Reference proteome</keyword>
<reference evidence="1 2" key="1">
    <citation type="submission" date="2017-04" db="EMBL/GenBank/DDBJ databases">
        <title>Draft genome sequence of Tuber borchii Vittad., a whitish edible truffle.</title>
        <authorList>
            <consortium name="DOE Joint Genome Institute"/>
            <person name="Murat C."/>
            <person name="Kuo A."/>
            <person name="Barry K.W."/>
            <person name="Clum A."/>
            <person name="Dockter R.B."/>
            <person name="Fauchery L."/>
            <person name="Iotti M."/>
            <person name="Kohler A."/>
            <person name="Labutti K."/>
            <person name="Lindquist E.A."/>
            <person name="Lipzen A."/>
            <person name="Ohm R.A."/>
            <person name="Wang M."/>
            <person name="Grigoriev I.V."/>
            <person name="Zambonelli A."/>
            <person name="Martin F.M."/>
        </authorList>
    </citation>
    <scope>NUCLEOTIDE SEQUENCE [LARGE SCALE GENOMIC DNA]</scope>
    <source>
        <strain evidence="1 2">Tbo3840</strain>
    </source>
</reference>
<dbReference type="PANTHER" id="PTHR48100">
    <property type="entry name" value="BROAD-SPECIFICITY PHOSPHATASE YOR283W-RELATED"/>
    <property type="match status" value="1"/>
</dbReference>
<dbReference type="Pfam" id="PF00300">
    <property type="entry name" value="His_Phos_1"/>
    <property type="match status" value="1"/>
</dbReference>
<comment type="caution">
    <text evidence="1">The sequence shown here is derived from an EMBL/GenBank/DDBJ whole genome shotgun (WGS) entry which is preliminary data.</text>
</comment>
<dbReference type="InterPro" id="IPR029033">
    <property type="entry name" value="His_PPase_superfam"/>
</dbReference>
<evidence type="ECO:0000313" key="1">
    <source>
        <dbReference type="EMBL" id="PUU83174.1"/>
    </source>
</evidence>
<organism evidence="1 2">
    <name type="scientific">Tuber borchii</name>
    <name type="common">White truffle</name>
    <dbReference type="NCBI Taxonomy" id="42251"/>
    <lineage>
        <taxon>Eukaryota</taxon>
        <taxon>Fungi</taxon>
        <taxon>Dikarya</taxon>
        <taxon>Ascomycota</taxon>
        <taxon>Pezizomycotina</taxon>
        <taxon>Pezizomycetes</taxon>
        <taxon>Pezizales</taxon>
        <taxon>Tuberaceae</taxon>
        <taxon>Tuber</taxon>
    </lineage>
</organism>
<protein>
    <submittedName>
        <fullName evidence="1">Histidine phosphatase superfamily</fullName>
    </submittedName>
</protein>
<dbReference type="GO" id="GO:0005737">
    <property type="term" value="C:cytoplasm"/>
    <property type="evidence" value="ECO:0007669"/>
    <property type="project" value="TreeGrafter"/>
</dbReference>
<dbReference type="InterPro" id="IPR050275">
    <property type="entry name" value="PGM_Phosphatase"/>
</dbReference>
<dbReference type="Proteomes" id="UP000244722">
    <property type="component" value="Unassembled WGS sequence"/>
</dbReference>
<gene>
    <name evidence="1" type="ORF">B9Z19DRAFT_184322</name>
</gene>
<dbReference type="InterPro" id="IPR013078">
    <property type="entry name" value="His_Pase_superF_clade-1"/>
</dbReference>
<dbReference type="Gene3D" id="3.40.50.1240">
    <property type="entry name" value="Phosphoglycerate mutase-like"/>
    <property type="match status" value="1"/>
</dbReference>